<gene>
    <name evidence="1" type="ORF">MRB53_000268</name>
</gene>
<comment type="caution">
    <text evidence="1">The sequence shown here is derived from an EMBL/GenBank/DDBJ whole genome shotgun (WGS) entry which is preliminary data.</text>
</comment>
<protein>
    <submittedName>
        <fullName evidence="1">Uncharacterized protein</fullName>
    </submittedName>
</protein>
<evidence type="ECO:0000313" key="2">
    <source>
        <dbReference type="Proteomes" id="UP001234297"/>
    </source>
</evidence>
<name>A0ACC2MNF3_PERAE</name>
<sequence length="178" mass="19239">MDASFSLQNPHCIMDDDSVTSSSSDASSSDSMSSSSSDLSEDASSSFTSSTPDQLAVSPPYQMSSLMEQLPFKRGLSKHFQGKSQSFTSLSNVRCLEDLAKPDNPYKKKMKSCKSYAGGLDSHRSYTPNASSRTISKKSSRSSCACLISRRNSLLGNKPPPIPAHRTSSFSNQTPLFV</sequence>
<organism evidence="1 2">
    <name type="scientific">Persea americana</name>
    <name type="common">Avocado</name>
    <dbReference type="NCBI Taxonomy" id="3435"/>
    <lineage>
        <taxon>Eukaryota</taxon>
        <taxon>Viridiplantae</taxon>
        <taxon>Streptophyta</taxon>
        <taxon>Embryophyta</taxon>
        <taxon>Tracheophyta</taxon>
        <taxon>Spermatophyta</taxon>
        <taxon>Magnoliopsida</taxon>
        <taxon>Magnoliidae</taxon>
        <taxon>Laurales</taxon>
        <taxon>Lauraceae</taxon>
        <taxon>Persea</taxon>
    </lineage>
</organism>
<dbReference type="Proteomes" id="UP001234297">
    <property type="component" value="Chromosome 1"/>
</dbReference>
<proteinExistence type="predicted"/>
<accession>A0ACC2MNF3</accession>
<keyword evidence="2" id="KW-1185">Reference proteome</keyword>
<reference evidence="1 2" key="1">
    <citation type="journal article" date="2022" name="Hortic Res">
        <title>A haplotype resolved chromosomal level avocado genome allows analysis of novel avocado genes.</title>
        <authorList>
            <person name="Nath O."/>
            <person name="Fletcher S.J."/>
            <person name="Hayward A."/>
            <person name="Shaw L.M."/>
            <person name="Masouleh A.K."/>
            <person name="Furtado A."/>
            <person name="Henry R.J."/>
            <person name="Mitter N."/>
        </authorList>
    </citation>
    <scope>NUCLEOTIDE SEQUENCE [LARGE SCALE GENOMIC DNA]</scope>
    <source>
        <strain evidence="2">cv. Hass</strain>
    </source>
</reference>
<evidence type="ECO:0000313" key="1">
    <source>
        <dbReference type="EMBL" id="KAJ8647245.1"/>
    </source>
</evidence>
<dbReference type="EMBL" id="CM056809">
    <property type="protein sequence ID" value="KAJ8647245.1"/>
    <property type="molecule type" value="Genomic_DNA"/>
</dbReference>